<keyword evidence="3" id="KW-0067">ATP-binding</keyword>
<dbReference type="Gene3D" id="3.30.565.10">
    <property type="entry name" value="Histidine kinase-like ATPase, C-terminal domain"/>
    <property type="match status" value="2"/>
</dbReference>
<dbReference type="AlphaFoldDB" id="A0A428IY32"/>
<sequence>MARFKTRARAVDMLGRQQISGIPTAISELFKNAYDAYADRVEVDFYRSDRLFVLRDDGLGMTKDDFETRWLTLGTESKVGGNSGMALPPKALNKPPRPVLGEKGIGRLAIAAIGDQVFIVSRAKRDEVLQDTVVAYIHWRIFEQPGIDLDEIQIPVRTYANGVLPDEQEVKEMLDEFALNLNKLKYITPEDRNRFYSDFEAIKFSIEEIDSYVPHMSLTEQGLGTHFIIAPASTLLDADIEKSTNEEASQLEKALLGFTNTMTPSHLKPDIITAFRDHKEGKPERDIIGEGEFFTTEEFLSTDHHFDGEFDEYGQFSGLISIYRSQATSYTIEWSGAKGKKTSCGPFRISIAYLQGKVSQTTLTVEDFNLLFQKAERFGGLYIYKNGIRILPYGDTDYDWLEIEKRRTLNAGRNFFSHRRMFGAVEIDQLKNKELSEKAGREGFRENKAYREFRDILKHFFQKLAADFFNDSGVHSGEFLERKNELQQVANANKKREEQSKQKRKVFAAQLAAFEQAYRNNDPEREAFELTEKFQRELAAASKIVDGRRAAHEFLSIEENARQQLRALEEKYRVSKPRGFAITAALERDYNDYLHNNQRLQQQTFSVFRELVDGEVNQAAHRARIELDRRVRVEHSLRELTAQAESVGRAESKDTIIALETVEDKVREKVRESVAQISEEVRNVLIEFNSIDLTSLEDSAVFDIRNRLESRIIEVKDRKQAILQAVRMQLENINLSDESVQQVDQLDALEQRVLTLEEQDDEQIRLSQLGMAVEIISHEFESTVRGIREGLRLLKAWADLNDDLSGLYRDLRVNFEHLDGYLSLFTPLQRRLYRRSAPISGPDISEYIINLFKNRFERHKINLIVTPKFNKIKITGYLSSFLPVFVNIVDNAIYWTKDSPKDHIIEFDADEEDFLISNNGHKLIKSRFESIFQHGVSYKPGGRGLGLAVSREALEKAGYTILVDETARPDMSVTFRLSPIK</sequence>
<dbReference type="RefSeq" id="WP_125433693.1">
    <property type="nucleotide sequence ID" value="NZ_RWIS01000021.1"/>
</dbReference>
<evidence type="ECO:0000313" key="3">
    <source>
        <dbReference type="EMBL" id="RSK23944.1"/>
    </source>
</evidence>
<proteinExistence type="predicted"/>
<gene>
    <name evidence="3" type="ORF">EI290_21390</name>
</gene>
<name>A0A428IY32_9BACT</name>
<dbReference type="Proteomes" id="UP000280066">
    <property type="component" value="Unassembled WGS sequence"/>
</dbReference>
<organism evidence="3 4">
    <name type="scientific">Hymenobacter metallilatus</name>
    <dbReference type="NCBI Taxonomy" id="2493666"/>
    <lineage>
        <taxon>Bacteria</taxon>
        <taxon>Pseudomonadati</taxon>
        <taxon>Bacteroidota</taxon>
        <taxon>Cytophagia</taxon>
        <taxon>Cytophagales</taxon>
        <taxon>Hymenobacteraceae</taxon>
        <taxon>Hymenobacter</taxon>
    </lineage>
</organism>
<dbReference type="PROSITE" id="PS50109">
    <property type="entry name" value="HIS_KIN"/>
    <property type="match status" value="1"/>
</dbReference>
<feature type="domain" description="Histidine kinase" evidence="2">
    <location>
        <begin position="775"/>
        <end position="981"/>
    </location>
</feature>
<evidence type="ECO:0000259" key="2">
    <source>
        <dbReference type="PROSITE" id="PS50109"/>
    </source>
</evidence>
<evidence type="ECO:0000313" key="4">
    <source>
        <dbReference type="Proteomes" id="UP000280066"/>
    </source>
</evidence>
<evidence type="ECO:0000256" key="1">
    <source>
        <dbReference type="SAM" id="Coils"/>
    </source>
</evidence>
<accession>A0A428IY32</accession>
<dbReference type="Pfam" id="PF02518">
    <property type="entry name" value="HATPase_c"/>
    <property type="match status" value="1"/>
</dbReference>
<dbReference type="Pfam" id="PF19191">
    <property type="entry name" value="HEF_HK"/>
    <property type="match status" value="1"/>
</dbReference>
<dbReference type="EMBL" id="RWIS01000021">
    <property type="protein sequence ID" value="RSK23944.1"/>
    <property type="molecule type" value="Genomic_DNA"/>
</dbReference>
<comment type="caution">
    <text evidence="3">The sequence shown here is derived from an EMBL/GenBank/DDBJ whole genome shotgun (WGS) entry which is preliminary data.</text>
</comment>
<reference evidence="3 4" key="1">
    <citation type="submission" date="2018-12" db="EMBL/GenBank/DDBJ databases">
        <authorList>
            <person name="Feng G."/>
            <person name="Zhu H."/>
        </authorList>
    </citation>
    <scope>NUCLEOTIDE SEQUENCE [LARGE SCALE GENOMIC DNA]</scope>
    <source>
        <strain evidence="3 4">9PBR-2</strain>
    </source>
</reference>
<keyword evidence="1" id="KW-0175">Coiled coil</keyword>
<dbReference type="SUPFAM" id="SSF55874">
    <property type="entry name" value="ATPase domain of HSP90 chaperone/DNA topoisomerase II/histidine kinase"/>
    <property type="match status" value="2"/>
</dbReference>
<dbReference type="InterPro" id="IPR003594">
    <property type="entry name" value="HATPase_dom"/>
</dbReference>
<dbReference type="InterPro" id="IPR036890">
    <property type="entry name" value="HATPase_C_sf"/>
</dbReference>
<feature type="coiled-coil region" evidence="1">
    <location>
        <begin position="739"/>
        <end position="766"/>
    </location>
</feature>
<feature type="coiled-coil region" evidence="1">
    <location>
        <begin position="551"/>
        <end position="603"/>
    </location>
</feature>
<dbReference type="OrthoDB" id="9816482at2"/>
<dbReference type="Pfam" id="PF13589">
    <property type="entry name" value="HATPase_c_3"/>
    <property type="match status" value="1"/>
</dbReference>
<keyword evidence="3" id="KW-0547">Nucleotide-binding</keyword>
<dbReference type="GO" id="GO:0005524">
    <property type="term" value="F:ATP binding"/>
    <property type="evidence" value="ECO:0007669"/>
    <property type="project" value="UniProtKB-KW"/>
</dbReference>
<keyword evidence="4" id="KW-1185">Reference proteome</keyword>
<dbReference type="InterPro" id="IPR005467">
    <property type="entry name" value="His_kinase_dom"/>
</dbReference>
<dbReference type="InterPro" id="IPR043836">
    <property type="entry name" value="DHp"/>
</dbReference>
<protein>
    <submittedName>
        <fullName evidence="3">ATP-binding protein</fullName>
    </submittedName>
</protein>